<evidence type="ECO:0000313" key="1">
    <source>
        <dbReference type="EMBL" id="ADO59994.1"/>
    </source>
</evidence>
<sequence>MELFQNLIELRKFRSTNAMWNSLQLNSPMSVGYVTNLIESRTFSNKEEWRDFYYQSGHERIRLGSIRGMSKELNLNYGRTEEELKGYGQKMYAELQKSGNPLNITLAECVFMVKYRVMGETWNGVIMREKNTIENMTKIFPYCSFEKVEGEADYKYAIDYEMCLEGRLVCALQIKPMSYEKGFSPEIMKAKRANKAKNDLYVKENGVPVYYVYSKADGTIINHDVVSLLKHSLQMPSAA</sequence>
<dbReference type="Pfam" id="PF09568">
    <property type="entry name" value="RE_MjaI"/>
    <property type="match status" value="1"/>
</dbReference>
<evidence type="ECO:0000313" key="2">
    <source>
        <dbReference type="Proteomes" id="UP000006868"/>
    </source>
</evidence>
<dbReference type="KEGG" id="ppm:PPSC2_28215"/>
<dbReference type="Proteomes" id="UP000006868">
    <property type="component" value="Plasmid pSC2"/>
</dbReference>
<dbReference type="GO" id="GO:0003677">
    <property type="term" value="F:DNA binding"/>
    <property type="evidence" value="ECO:0007669"/>
    <property type="project" value="InterPro"/>
</dbReference>
<dbReference type="OrthoDB" id="3004721at2"/>
<geneLocation type="plasmid" evidence="1 2">
    <name>pSC2</name>
</geneLocation>
<reference evidence="1 2" key="1">
    <citation type="journal article" date="2011" name="J. Bacteriol.">
        <title>Complete genome sequence of Paenibacillus polymyxa SC2, a strain of plant growth-promoting Rhizobacterium with broad-spectrum antimicrobial activity.</title>
        <authorList>
            <person name="Ma M."/>
            <person name="Wang C."/>
            <person name="Ding Y."/>
            <person name="Li L."/>
            <person name="Shen D."/>
            <person name="Jiang X."/>
            <person name="Guan D."/>
            <person name="Cao F."/>
            <person name="Chen H."/>
            <person name="Feng R."/>
            <person name="Wang X."/>
            <person name="Ge Y."/>
            <person name="Yao L."/>
            <person name="Bing X."/>
            <person name="Yang X."/>
            <person name="Li J."/>
            <person name="Du B."/>
        </authorList>
    </citation>
    <scope>NUCLEOTIDE SEQUENCE [LARGE SCALE GENOMIC DNA]</scope>
    <source>
        <strain evidence="1 2">SC2</strain>
        <plasmid evidence="2">pSC2</plasmid>
    </source>
</reference>
<keyword evidence="1" id="KW-0614">Plasmid</keyword>
<dbReference type="AlphaFoldDB" id="E3EJX5"/>
<dbReference type="RefSeq" id="WP_013386408.1">
    <property type="nucleotide sequence ID" value="NC_014628.2"/>
</dbReference>
<proteinExistence type="predicted"/>
<dbReference type="PATRIC" id="fig|886882.15.peg.5983"/>
<dbReference type="GO" id="GO:0009307">
    <property type="term" value="P:DNA restriction-modification system"/>
    <property type="evidence" value="ECO:0007669"/>
    <property type="project" value="InterPro"/>
</dbReference>
<gene>
    <name evidence="1" type="ORF">PPSC2_28215</name>
</gene>
<accession>E3EJX5</accession>
<dbReference type="EMBL" id="CP002214">
    <property type="protein sequence ID" value="ADO59994.1"/>
    <property type="molecule type" value="Genomic_DNA"/>
</dbReference>
<organism evidence="1 2">
    <name type="scientific">Paenibacillus polymyxa (strain SC2)</name>
    <name type="common">Bacillus polymyxa</name>
    <dbReference type="NCBI Taxonomy" id="886882"/>
    <lineage>
        <taxon>Bacteria</taxon>
        <taxon>Bacillati</taxon>
        <taxon>Bacillota</taxon>
        <taxon>Bacilli</taxon>
        <taxon>Bacillales</taxon>
        <taxon>Paenibacillaceae</taxon>
        <taxon>Paenibacillus</taxon>
    </lineage>
</organism>
<dbReference type="InterPro" id="IPR019068">
    <property type="entry name" value="Restrct_endonuc_II_MjaI"/>
</dbReference>
<protein>
    <recommendedName>
        <fullName evidence="3">MjaI family restriction endonuclease</fullName>
    </recommendedName>
</protein>
<dbReference type="GO" id="GO:0009036">
    <property type="term" value="F:type II site-specific deoxyribonuclease activity"/>
    <property type="evidence" value="ECO:0007669"/>
    <property type="project" value="InterPro"/>
</dbReference>
<name>E3EJX5_PAEPS</name>
<evidence type="ECO:0008006" key="3">
    <source>
        <dbReference type="Google" id="ProtNLM"/>
    </source>
</evidence>
<dbReference type="HOGENOM" id="CLU_1080359_0_0_9"/>